<feature type="non-terminal residue" evidence="1">
    <location>
        <position position="264"/>
    </location>
</feature>
<dbReference type="Pfam" id="PF13743">
    <property type="entry name" value="Thioredoxin_5"/>
    <property type="match status" value="1"/>
</dbReference>
<sequence>MILKLKSTVLHLSEGDFIASNGWIIELIEYTDPYCTWCWASEPILRKIKEHFGEKVKILFKMGGLVDDIKTFYDPSNEIGGTNIFEQVAIHWEDASSRHGMPVDSRGFQDLKNDFKSTHPANIAYKAAQMQNQNLANKFLRRLREAAAAERKAIHNVETQLELAKEVGLNPDKFLEAIESGKAKKAFIKELSECRQLGITGFPTFKITNTNGESIRLHGFQRYERFEQVFENLIGKKMKKKQVSLNDENVLKFIEKYRKVATQE</sequence>
<gene>
    <name evidence="1" type="ORF">LCGC14_1142320</name>
</gene>
<dbReference type="AlphaFoldDB" id="A0A0F9PG24"/>
<evidence type="ECO:0000313" key="1">
    <source>
        <dbReference type="EMBL" id="KKM99995.1"/>
    </source>
</evidence>
<protein>
    <recommendedName>
        <fullName evidence="2">DSBA-like thioredoxin domain-containing protein</fullName>
    </recommendedName>
</protein>
<dbReference type="CDD" id="cd03025">
    <property type="entry name" value="DsbA_FrnE_like"/>
    <property type="match status" value="1"/>
</dbReference>
<accession>A0A0F9PG24</accession>
<dbReference type="SUPFAM" id="SSF52833">
    <property type="entry name" value="Thioredoxin-like"/>
    <property type="match status" value="1"/>
</dbReference>
<dbReference type="Gene3D" id="1.10.472.60">
    <property type="entry name" value="putative protein disulfide isomerase domain"/>
    <property type="match status" value="1"/>
</dbReference>
<reference evidence="1" key="1">
    <citation type="journal article" date="2015" name="Nature">
        <title>Complex archaea that bridge the gap between prokaryotes and eukaryotes.</title>
        <authorList>
            <person name="Spang A."/>
            <person name="Saw J.H."/>
            <person name="Jorgensen S.L."/>
            <person name="Zaremba-Niedzwiedzka K."/>
            <person name="Martijn J."/>
            <person name="Lind A.E."/>
            <person name="van Eijk R."/>
            <person name="Schleper C."/>
            <person name="Guy L."/>
            <person name="Ettema T.J."/>
        </authorList>
    </citation>
    <scope>NUCLEOTIDE SEQUENCE</scope>
</reference>
<dbReference type="EMBL" id="LAZR01005433">
    <property type="protein sequence ID" value="KKM99995.1"/>
    <property type="molecule type" value="Genomic_DNA"/>
</dbReference>
<dbReference type="PROSITE" id="PS00194">
    <property type="entry name" value="THIOREDOXIN_1"/>
    <property type="match status" value="1"/>
</dbReference>
<dbReference type="PANTHER" id="PTHR13887:SF54">
    <property type="entry name" value="DSBA FAMILY PROTEIN"/>
    <property type="match status" value="1"/>
</dbReference>
<name>A0A0F9PG24_9ZZZZ</name>
<proteinExistence type="predicted"/>
<dbReference type="PANTHER" id="PTHR13887">
    <property type="entry name" value="GLUTATHIONE S-TRANSFERASE KAPPA"/>
    <property type="match status" value="1"/>
</dbReference>
<comment type="caution">
    <text evidence="1">The sequence shown here is derived from an EMBL/GenBank/DDBJ whole genome shotgun (WGS) entry which is preliminary data.</text>
</comment>
<dbReference type="InterPro" id="IPR017937">
    <property type="entry name" value="Thioredoxin_CS"/>
</dbReference>
<organism evidence="1">
    <name type="scientific">marine sediment metagenome</name>
    <dbReference type="NCBI Taxonomy" id="412755"/>
    <lineage>
        <taxon>unclassified sequences</taxon>
        <taxon>metagenomes</taxon>
        <taxon>ecological metagenomes</taxon>
    </lineage>
</organism>
<dbReference type="Gene3D" id="3.40.30.10">
    <property type="entry name" value="Glutaredoxin"/>
    <property type="match status" value="1"/>
</dbReference>
<dbReference type="InterPro" id="IPR036249">
    <property type="entry name" value="Thioredoxin-like_sf"/>
</dbReference>
<evidence type="ECO:0008006" key="2">
    <source>
        <dbReference type="Google" id="ProtNLM"/>
    </source>
</evidence>